<dbReference type="Proteomes" id="UP000037696">
    <property type="component" value="Unassembled WGS sequence"/>
</dbReference>
<comment type="caution">
    <text evidence="1">The sequence shown here is derived from an EMBL/GenBank/DDBJ whole genome shotgun (WGS) entry which is preliminary data.</text>
</comment>
<accession>A0A0M8P9F5</accession>
<dbReference type="AlphaFoldDB" id="A0A0M8P9F5"/>
<dbReference type="InterPro" id="IPR039535">
    <property type="entry name" value="ASST-like"/>
</dbReference>
<dbReference type="PANTHER" id="PTHR35340">
    <property type="entry name" value="PQQ ENZYME REPEAT PROTEIN-RELATED"/>
    <property type="match status" value="1"/>
</dbReference>
<gene>
    <name evidence="1" type="ORF">ACN38_g1159</name>
</gene>
<evidence type="ECO:0008006" key="3">
    <source>
        <dbReference type="Google" id="ProtNLM"/>
    </source>
</evidence>
<keyword evidence="2" id="KW-1185">Reference proteome</keyword>
<dbReference type="InterPro" id="IPR053143">
    <property type="entry name" value="Arylsulfate_ST"/>
</dbReference>
<evidence type="ECO:0000313" key="1">
    <source>
        <dbReference type="EMBL" id="KOS47878.1"/>
    </source>
</evidence>
<dbReference type="Pfam" id="PF14269">
    <property type="entry name" value="Arylsulfotran_2"/>
    <property type="match status" value="1"/>
</dbReference>
<dbReference type="EMBL" id="LHQQ01000011">
    <property type="protein sequence ID" value="KOS47878.1"/>
    <property type="molecule type" value="Genomic_DNA"/>
</dbReference>
<evidence type="ECO:0000313" key="2">
    <source>
        <dbReference type="Proteomes" id="UP000037696"/>
    </source>
</evidence>
<protein>
    <recommendedName>
        <fullName evidence="3">ASST-domain-containing protein</fullName>
    </recommendedName>
</protein>
<name>A0A0M8P9F5_9EURO</name>
<dbReference type="PANTHER" id="PTHR35340:SF9">
    <property type="entry name" value="ASST-DOMAIN-CONTAINING PROTEIN"/>
    <property type="match status" value="1"/>
</dbReference>
<dbReference type="OrthoDB" id="5427350at2759"/>
<proteinExistence type="predicted"/>
<organism evidence="1 2">
    <name type="scientific">Penicillium nordicum</name>
    <dbReference type="NCBI Taxonomy" id="229535"/>
    <lineage>
        <taxon>Eukaryota</taxon>
        <taxon>Fungi</taxon>
        <taxon>Dikarya</taxon>
        <taxon>Ascomycota</taxon>
        <taxon>Pezizomycotina</taxon>
        <taxon>Eurotiomycetes</taxon>
        <taxon>Eurotiomycetidae</taxon>
        <taxon>Eurotiales</taxon>
        <taxon>Aspergillaceae</taxon>
        <taxon>Penicillium</taxon>
    </lineage>
</organism>
<reference evidence="1 2" key="1">
    <citation type="submission" date="2015-08" db="EMBL/GenBank/DDBJ databases">
        <title>Genome sequencing of Penicillium nordicum.</title>
        <authorList>
            <person name="Nguyen H.D."/>
            <person name="Seifert K.A."/>
        </authorList>
    </citation>
    <scope>NUCLEOTIDE SEQUENCE [LARGE SCALE GENOMIC DNA]</scope>
    <source>
        <strain evidence="1 2">DAOMC 185683</strain>
    </source>
</reference>
<sequence>MHQAYILLPFAIRFDIVIVLNIADSRITPVAVKNRRKPTFGHFFIDSGAAEEICFLSIKWENNFKEVHSANNLNFRDEIAPFMDSVTQYLENGAIHELYRESAKFLDVREEKASVSAIYKMALATTSSLSSNNSHYRSRPDLVPPQLNITIPAGNPNSPEYVFIAPYPFGGALERPGPYIYRKDGDLVWAGTGYYAGFVANFHATTYQGQPVLQAFQGSFDGDHGEGFGQHVLLDQSYQHVVTSTAANHRVSSIHEFNVIGETALIEVFYTTPANLSAYGGNSSQQWLGNGIFQGLWIVRLVNGFADSDYLIENDIATGELIFEWNSLEHVDPSESLVTLGSTDANSGLSSAQAWDYFHINSIDKNEEGDYLLSSRHTSTIFKINGTDGSIIWRLGGKYPSFSQTGNWTFGFQHHARWHTQPSQPGTEVISFFDNSGDATVTYNDVSRALVVQLNHTDSAATVLRKATAPYDLQAQSQGNAQMLSDDRIFVNWGSEGAFTEFGADNEILYHAFIQTGSVSYRGFLSNWTGTPKEIPALVALEIASNLVELYVSWNGDTETSVWRFFYVNGKENTQVGQVNRDSFETAFTWKSTFALPSSARFVAEAVGVNGEYLAQTSLTATTASIRLLK</sequence>